<feature type="region of interest" description="Disordered" evidence="1">
    <location>
        <begin position="1"/>
        <end position="27"/>
    </location>
</feature>
<sequence>MFRIDEEDLHDTEETTVDQFPSVVGPPPEYNDCDLGNTTNICSSKQTSVQTERTKYHLTNRSASLPSRQSSSPPSINTEENIKQRRRYASDSCNNNKHLTASIVTSFLQYLRSELRATTHDQTNDYERIKTMESSDFHQYRPQSLSMALDSSSQLANDTSLNLLHHDDENKEISTLINLLILRVECLANTTTLIETNKKPNIYPSIKQIDQNLTEYLYYLFNKFTKDDPEIGASMIDKTNFVNVCQTLVRNGCFNMPSSTSPDQSYSEATLTNSNELTLIQPAVR</sequence>
<feature type="region of interest" description="Disordered" evidence="1">
    <location>
        <begin position="59"/>
        <end position="80"/>
    </location>
</feature>
<evidence type="ECO:0000313" key="2">
    <source>
        <dbReference type="EMBL" id="CAF1671803.1"/>
    </source>
</evidence>
<dbReference type="EMBL" id="CAJNOR010013160">
    <property type="protein sequence ID" value="CAF1671803.1"/>
    <property type="molecule type" value="Genomic_DNA"/>
</dbReference>
<feature type="non-terminal residue" evidence="2">
    <location>
        <position position="285"/>
    </location>
</feature>
<evidence type="ECO:0000256" key="1">
    <source>
        <dbReference type="SAM" id="MobiDB-lite"/>
    </source>
</evidence>
<evidence type="ECO:0000313" key="3">
    <source>
        <dbReference type="Proteomes" id="UP000663828"/>
    </source>
</evidence>
<comment type="caution">
    <text evidence="2">The sequence shown here is derived from an EMBL/GenBank/DDBJ whole genome shotgun (WGS) entry which is preliminary data.</text>
</comment>
<feature type="compositionally biased region" description="Low complexity" evidence="1">
    <location>
        <begin position="62"/>
        <end position="75"/>
    </location>
</feature>
<dbReference type="Proteomes" id="UP000663828">
    <property type="component" value="Unassembled WGS sequence"/>
</dbReference>
<proteinExistence type="predicted"/>
<reference evidence="2" key="1">
    <citation type="submission" date="2021-02" db="EMBL/GenBank/DDBJ databases">
        <authorList>
            <person name="Nowell W R."/>
        </authorList>
    </citation>
    <scope>NUCLEOTIDE SEQUENCE</scope>
</reference>
<gene>
    <name evidence="2" type="ORF">XAT740_LOCUS58824</name>
</gene>
<accession>A0A816GC88</accession>
<name>A0A816GC88_ADIRI</name>
<organism evidence="2 3">
    <name type="scientific">Adineta ricciae</name>
    <name type="common">Rotifer</name>
    <dbReference type="NCBI Taxonomy" id="249248"/>
    <lineage>
        <taxon>Eukaryota</taxon>
        <taxon>Metazoa</taxon>
        <taxon>Spiralia</taxon>
        <taxon>Gnathifera</taxon>
        <taxon>Rotifera</taxon>
        <taxon>Eurotatoria</taxon>
        <taxon>Bdelloidea</taxon>
        <taxon>Adinetida</taxon>
        <taxon>Adinetidae</taxon>
        <taxon>Adineta</taxon>
    </lineage>
</organism>
<protein>
    <submittedName>
        <fullName evidence="2">Uncharacterized protein</fullName>
    </submittedName>
</protein>
<dbReference type="AlphaFoldDB" id="A0A816GC88"/>
<keyword evidence="3" id="KW-1185">Reference proteome</keyword>
<feature type="compositionally biased region" description="Acidic residues" evidence="1">
    <location>
        <begin position="1"/>
        <end position="16"/>
    </location>
</feature>